<dbReference type="EMBL" id="AUZY01012458">
    <property type="protein sequence ID" value="EQD29754.1"/>
    <property type="molecule type" value="Genomic_DNA"/>
</dbReference>
<proteinExistence type="predicted"/>
<feature type="non-terminal residue" evidence="1">
    <location>
        <position position="1"/>
    </location>
</feature>
<dbReference type="AlphaFoldDB" id="T0ZLZ8"/>
<reference evidence="1" key="1">
    <citation type="submission" date="2013-08" db="EMBL/GenBank/DDBJ databases">
        <authorList>
            <person name="Mendez C."/>
            <person name="Richter M."/>
            <person name="Ferrer M."/>
            <person name="Sanchez J."/>
        </authorList>
    </citation>
    <scope>NUCLEOTIDE SEQUENCE</scope>
</reference>
<protein>
    <submittedName>
        <fullName evidence="1">Transposase IS4 family protein</fullName>
    </submittedName>
</protein>
<gene>
    <name evidence="1" type="ORF">B1B_18606</name>
</gene>
<reference evidence="1" key="2">
    <citation type="journal article" date="2014" name="ISME J.">
        <title>Microbial stratification in low pH oxic and suboxic macroscopic growths along an acid mine drainage.</title>
        <authorList>
            <person name="Mendez-Garcia C."/>
            <person name="Mesa V."/>
            <person name="Sprenger R.R."/>
            <person name="Richter M."/>
            <person name="Diez M.S."/>
            <person name="Solano J."/>
            <person name="Bargiela R."/>
            <person name="Golyshina O.V."/>
            <person name="Manteca A."/>
            <person name="Ramos J.L."/>
            <person name="Gallego J.R."/>
            <person name="Llorente I."/>
            <person name="Martins Dos Santos V.A."/>
            <person name="Jensen O.N."/>
            <person name="Pelaez A.I."/>
            <person name="Sanchez J."/>
            <person name="Ferrer M."/>
        </authorList>
    </citation>
    <scope>NUCLEOTIDE SEQUENCE</scope>
</reference>
<evidence type="ECO:0000313" key="1">
    <source>
        <dbReference type="EMBL" id="EQD29754.1"/>
    </source>
</evidence>
<name>T0ZLZ8_9ZZZZ</name>
<organism evidence="1">
    <name type="scientific">mine drainage metagenome</name>
    <dbReference type="NCBI Taxonomy" id="410659"/>
    <lineage>
        <taxon>unclassified sequences</taxon>
        <taxon>metagenomes</taxon>
        <taxon>ecological metagenomes</taxon>
    </lineage>
</organism>
<sequence>PASELAALYSERWEFESALDELKTHQRGPRVVLRSKLADGVYQEAWGMLCVHYAIRALLCQAAYRSDGDPDRVSFTRTMRAARRSPRRSAETPVRLAAAVFHATTEILQELLPQRRFRANLRVVRRKLPSFGVKRSEHRLWPLPTPPIIQAIRILSLP</sequence>
<accession>T0ZLZ8</accession>
<comment type="caution">
    <text evidence="1">The sequence shown here is derived from an EMBL/GenBank/DDBJ whole genome shotgun (WGS) entry which is preliminary data.</text>
</comment>